<dbReference type="Proteomes" id="UP001165205">
    <property type="component" value="Unassembled WGS sequence"/>
</dbReference>
<comment type="caution">
    <text evidence="3">The sequence shown here is derived from an EMBL/GenBank/DDBJ whole genome shotgun (WGS) entry which is preliminary data.</text>
</comment>
<accession>A0A1S9DG05</accession>
<dbReference type="EMBL" id="BSYA01000005">
    <property type="protein sequence ID" value="GMG23515.1"/>
    <property type="molecule type" value="Genomic_DNA"/>
</dbReference>
<reference evidence="3 4" key="1">
    <citation type="submission" date="2016-10" db="EMBL/GenBank/DDBJ databases">
        <title>Genome sequencing of Aspergillus oryzae BCC7051.</title>
        <authorList>
            <person name="Thammarongtham C."/>
            <person name="Vorapreeda T."/>
            <person name="Nookaew I."/>
            <person name="Srisuk T."/>
            <person name="Land M."/>
            <person name="Jeennor S."/>
            <person name="Laoteng K."/>
        </authorList>
    </citation>
    <scope>NUCLEOTIDE SEQUENCE [LARGE SCALE GENOMIC DNA]</scope>
    <source>
        <strain evidence="3 4">BCC7051</strain>
    </source>
</reference>
<feature type="compositionally biased region" description="Polar residues" evidence="1">
    <location>
        <begin position="553"/>
        <end position="565"/>
    </location>
</feature>
<dbReference type="OrthoDB" id="2922289at2759"/>
<dbReference type="PANTHER" id="PTHR40788">
    <property type="entry name" value="CLR5 DOMAIN-CONTAINING PROTEIN-RELATED"/>
    <property type="match status" value="1"/>
</dbReference>
<feature type="compositionally biased region" description="Basic and acidic residues" evidence="1">
    <location>
        <begin position="567"/>
        <end position="577"/>
    </location>
</feature>
<sequence length="708" mass="79923">MEKPDLIKELQRDLARKYKLHGPKIEGIWHSLGKAQREKVMRAGAAEGQMLRSPTDRSLGDVYKFIPDWNLRDIADPDSNYLLDCLKHRATKSLSKQYIEGVNGGPGDAAIILRSMQVHGLKHVEPFRYSFTLFMDEERYGQSFTVSDREKYKETMAMMKVGVDAGLIVPQSTGELILERQSILLTSMNIVIQDILEAGSTVETKGRSKKSEKAAREAMSKLTIDQKPEKLSLEDLAALSLDQKSALEDYVLLCRTEPEFLAHAVNAWFFSRPELVADEKGRRLPLITDKYINIAFFEMIHNAVVGAAVWGYIHQLLQALMTGPNDRTYKSSFLQELANVCHFEYQRVQRLFKRFVQMGSGDKHFKRVSGVYDNGTARVTMKTKPDTLTRTDPQLNYILRLCQTDTNASRAVEWVRKLDDLHQTHPSEQDKMAESEFDAFGDLAVTTNFVQCLSTSLPMPPMNPKKGQTYISRIKGLGSELDLLKSEVDLSAFAVPIDNLMEPGMAQGALTTLDEFISSRSGADIGFLYQDLNEECLSDLQNQAQQQKEKSEQIAQTELASSTPEAPSREIQIEQRKEKIKTRPPHSSVYSIAPTAAPATEPEPAAPSQAFKVKPSSLEVFSTLFSNPRPRSSITWAAFQAAMAHMKFSVVPKTGSIYTFSPPEGFNVQRSITLHRPHQSRIEGWRLLYFASRLKRKYGWDEKSFETE</sequence>
<evidence type="ECO:0000256" key="1">
    <source>
        <dbReference type="SAM" id="MobiDB-lite"/>
    </source>
</evidence>
<protein>
    <submittedName>
        <fullName evidence="2">Unnamed protein product</fullName>
    </submittedName>
</protein>
<gene>
    <name evidence="2" type="ORF">Aory04_000094100</name>
    <name evidence="3" type="ORF">OAory_01044800</name>
</gene>
<evidence type="ECO:0000313" key="2">
    <source>
        <dbReference type="EMBL" id="GMG23515.1"/>
    </source>
</evidence>
<dbReference type="eggNOG" id="ENOG502SJ1Z">
    <property type="taxonomic scope" value="Eukaryota"/>
</dbReference>
<dbReference type="Proteomes" id="UP000190312">
    <property type="component" value="Unassembled WGS sequence"/>
</dbReference>
<evidence type="ECO:0000313" key="4">
    <source>
        <dbReference type="Proteomes" id="UP000190312"/>
    </source>
</evidence>
<name>A0A1S9DG05_ASPOZ</name>
<feature type="region of interest" description="Disordered" evidence="1">
    <location>
        <begin position="543"/>
        <end position="590"/>
    </location>
</feature>
<dbReference type="AlphaFoldDB" id="A0A1S9DG05"/>
<dbReference type="PANTHER" id="PTHR40788:SF1">
    <property type="entry name" value="IPA PROTEIN"/>
    <property type="match status" value="1"/>
</dbReference>
<evidence type="ECO:0000313" key="3">
    <source>
        <dbReference type="EMBL" id="OOO07980.1"/>
    </source>
</evidence>
<reference evidence="2" key="2">
    <citation type="submission" date="2023-04" db="EMBL/GenBank/DDBJ databases">
        <title>Aspergillus oryzae NBRC 4228.</title>
        <authorList>
            <person name="Ichikawa N."/>
            <person name="Sato H."/>
            <person name="Tonouchi N."/>
        </authorList>
    </citation>
    <scope>NUCLEOTIDE SEQUENCE</scope>
    <source>
        <strain evidence="2">NBRC 4228</strain>
    </source>
</reference>
<dbReference type="EMBL" id="MKZY01000006">
    <property type="protein sequence ID" value="OOO07980.1"/>
    <property type="molecule type" value="Genomic_DNA"/>
</dbReference>
<dbReference type="VEuPathDB" id="FungiDB:AO090103000094"/>
<proteinExistence type="predicted"/>
<organism evidence="3 4">
    <name type="scientific">Aspergillus oryzae</name>
    <name type="common">Yellow koji mold</name>
    <dbReference type="NCBI Taxonomy" id="5062"/>
    <lineage>
        <taxon>Eukaryota</taxon>
        <taxon>Fungi</taxon>
        <taxon>Dikarya</taxon>
        <taxon>Ascomycota</taxon>
        <taxon>Pezizomycotina</taxon>
        <taxon>Eurotiomycetes</taxon>
        <taxon>Eurotiomycetidae</taxon>
        <taxon>Eurotiales</taxon>
        <taxon>Aspergillaceae</taxon>
        <taxon>Aspergillus</taxon>
        <taxon>Aspergillus subgen. Circumdati</taxon>
    </lineage>
</organism>